<gene>
    <name evidence="1" type="ORF">SMI01S_07780</name>
</gene>
<keyword evidence="2" id="KW-1185">Reference proteome</keyword>
<reference evidence="1 2" key="1">
    <citation type="submission" date="2019-07" db="EMBL/GenBank/DDBJ databases">
        <title>Whole genome shotgun sequence of Sphingobacterium mizutaii NBRC 14946.</title>
        <authorList>
            <person name="Hosoyama A."/>
            <person name="Uohara A."/>
            <person name="Ohji S."/>
            <person name="Ichikawa N."/>
        </authorList>
    </citation>
    <scope>NUCLEOTIDE SEQUENCE [LARGE SCALE GENOMIC DNA]</scope>
    <source>
        <strain evidence="1 2">NBRC 14946</strain>
    </source>
</reference>
<comment type="caution">
    <text evidence="1">The sequence shown here is derived from an EMBL/GenBank/DDBJ whole genome shotgun (WGS) entry which is preliminary data.</text>
</comment>
<proteinExistence type="predicted"/>
<sequence>MIDMFDWISMSTKKSETRSKIEDFCNKNYINIESTVSDHGEILNSGKRFIEYRGIKIILLSNGCVKLMFSLHKLYNELHGIYDFKNQAMNHDTFDFSKVKYIITWLELNFQIDPMHTLIHQLEFGFNLSNLTIDSKTIIDQFIAYKDRRFNSLDVIGLGYGIEVLFPKYYKIKIYDKALQYRLPQQILRIEYKALRLKSIEFKIFNGDNMLCKLLEIDTWKRCKDYILQQIQACIISDRFKCKTKHDLFNWENPKFWELSKAHIRYKAKTKFDKFIRERGLLQIKNSLINNINTEYNTMLIGHNFH</sequence>
<dbReference type="EMBL" id="BJXH01000003">
    <property type="protein sequence ID" value="GEM67172.1"/>
    <property type="molecule type" value="Genomic_DNA"/>
</dbReference>
<dbReference type="Proteomes" id="UP000321676">
    <property type="component" value="Unassembled WGS sequence"/>
</dbReference>
<evidence type="ECO:0000313" key="2">
    <source>
        <dbReference type="Proteomes" id="UP000321676"/>
    </source>
</evidence>
<organism evidence="1 2">
    <name type="scientific">Sphingobacterium mizutaii NBRC 14946 = DSM 11724</name>
    <dbReference type="NCBI Taxonomy" id="1220576"/>
    <lineage>
        <taxon>Bacteria</taxon>
        <taxon>Pseudomonadati</taxon>
        <taxon>Bacteroidota</taxon>
        <taxon>Sphingobacteriia</taxon>
        <taxon>Sphingobacteriales</taxon>
        <taxon>Sphingobacteriaceae</taxon>
        <taxon>Sphingobacterium</taxon>
    </lineage>
</organism>
<protein>
    <submittedName>
        <fullName evidence="1">Uncharacterized protein</fullName>
    </submittedName>
</protein>
<accession>A0ABQ0VZT8</accession>
<name>A0ABQ0VZT8_9SPHI</name>
<evidence type="ECO:0000313" key="1">
    <source>
        <dbReference type="EMBL" id="GEM67172.1"/>
    </source>
</evidence>